<dbReference type="Pfam" id="PF03456">
    <property type="entry name" value="uDENN"/>
    <property type="match status" value="1"/>
</dbReference>
<feature type="region of interest" description="Disordered" evidence="4">
    <location>
        <begin position="485"/>
        <end position="543"/>
    </location>
</feature>
<dbReference type="OrthoDB" id="206724at2759"/>
<dbReference type="Pfam" id="PF02141">
    <property type="entry name" value="DENN"/>
    <property type="match status" value="1"/>
</dbReference>
<feature type="compositionally biased region" description="Basic and acidic residues" evidence="4">
    <location>
        <begin position="661"/>
        <end position="670"/>
    </location>
</feature>
<dbReference type="InterPro" id="IPR040032">
    <property type="entry name" value="DENND1A/B/C"/>
</dbReference>
<comment type="subcellular location">
    <subcellularLocation>
        <location evidence="1">Cytoplasmic vesicle</location>
        <location evidence="1">Clathrin-coated vesicle</location>
    </subcellularLocation>
</comment>
<evidence type="ECO:0000256" key="4">
    <source>
        <dbReference type="SAM" id="MobiDB-lite"/>
    </source>
</evidence>
<dbReference type="Gene3D" id="3.30.450.200">
    <property type="match status" value="1"/>
</dbReference>
<dbReference type="Pfam" id="PF03455">
    <property type="entry name" value="dDENN"/>
    <property type="match status" value="1"/>
</dbReference>
<dbReference type="PANTHER" id="PTHR13196">
    <property type="entry name" value="DENN DOMAIN-CONTAINING"/>
    <property type="match status" value="1"/>
</dbReference>
<feature type="compositionally biased region" description="Polar residues" evidence="4">
    <location>
        <begin position="720"/>
        <end position="744"/>
    </location>
</feature>
<dbReference type="InterPro" id="IPR005113">
    <property type="entry name" value="uDENN_dom"/>
</dbReference>
<reference evidence="6" key="1">
    <citation type="submission" date="2022-03" db="EMBL/GenBank/DDBJ databases">
        <authorList>
            <person name="Martin C."/>
        </authorList>
    </citation>
    <scope>NUCLEOTIDE SEQUENCE</scope>
</reference>
<feature type="compositionally biased region" description="Polar residues" evidence="4">
    <location>
        <begin position="1012"/>
        <end position="1067"/>
    </location>
</feature>
<feature type="compositionally biased region" description="Low complexity" evidence="4">
    <location>
        <begin position="919"/>
        <end position="930"/>
    </location>
</feature>
<dbReference type="SMART" id="SM00801">
    <property type="entry name" value="dDENN"/>
    <property type="match status" value="1"/>
</dbReference>
<proteinExistence type="predicted"/>
<dbReference type="GO" id="GO:0005829">
    <property type="term" value="C:cytosol"/>
    <property type="evidence" value="ECO:0007669"/>
    <property type="project" value="TreeGrafter"/>
</dbReference>
<accession>A0A8S4NWH1</accession>
<evidence type="ECO:0000256" key="2">
    <source>
        <dbReference type="ARBA" id="ARBA00022658"/>
    </source>
</evidence>
<keyword evidence="7" id="KW-1185">Reference proteome</keyword>
<dbReference type="GO" id="GO:1901981">
    <property type="term" value="F:phosphatidylinositol phosphate binding"/>
    <property type="evidence" value="ECO:0007669"/>
    <property type="project" value="TreeGrafter"/>
</dbReference>
<feature type="region of interest" description="Disordered" evidence="4">
    <location>
        <begin position="581"/>
        <end position="696"/>
    </location>
</feature>
<protein>
    <recommendedName>
        <fullName evidence="5">UDENN domain-containing protein</fullName>
    </recommendedName>
</protein>
<organism evidence="6 7">
    <name type="scientific">Owenia fusiformis</name>
    <name type="common">Polychaete worm</name>
    <dbReference type="NCBI Taxonomy" id="6347"/>
    <lineage>
        <taxon>Eukaryota</taxon>
        <taxon>Metazoa</taxon>
        <taxon>Spiralia</taxon>
        <taxon>Lophotrochozoa</taxon>
        <taxon>Annelida</taxon>
        <taxon>Polychaeta</taxon>
        <taxon>Sedentaria</taxon>
        <taxon>Canalipalpata</taxon>
        <taxon>Sabellida</taxon>
        <taxon>Oweniida</taxon>
        <taxon>Oweniidae</taxon>
        <taxon>Owenia</taxon>
    </lineage>
</organism>
<dbReference type="PANTHER" id="PTHR13196:SF14">
    <property type="entry name" value="UDENN DOMAIN-CONTAINING PROTEIN"/>
    <property type="match status" value="1"/>
</dbReference>
<dbReference type="Gene3D" id="3.40.50.11500">
    <property type="match status" value="1"/>
</dbReference>
<sequence length="1103" mass="123580">MGSRLRKNNKQIFELFCEVARPEDSDKDPFILQKFPDTYEEEDILKQIPSFTFPCKFERNLYDDITMRIGPAVDHFTFVLTDIDGKYKFGFCRHATGAQTCLCIVSNRPWYEIFYKYLNYVAEILNKTDDNSIEPILQALYTCDSAKPGDEVEVVAKNFTEKFSFLCPDLHTLPTIPENRNLTEYYNAIDANNMMTIFASMLYERRIIFTSKKLSRLTACVHGSASLLYPMHWQHLYIPVLPSHLIDYCYAPMPFIIGIHSSLMEKARNMELGDAIIVDADKNTVTSEHDDLNSMPDNVVATLKKHLRSQQSDRIKQGVMLSGDGVARAFLKCLAAIIGGYRDALKYRVGEKITFDRDAFIQTRPTSSQPFLEKILHLQLFEQFINDRLDGLMAGHGFRDEFENEANAYADKMSSHNKYLEWTNEMKKQGKRFRKDGKEKWMDFKGKANPALKHAANAVKTKSKQAYKDFKRTIDDLRKEEELHKQLGISKERPATIPSAELRGQRPPRPPPPGSRKADDVTDGGLPELRRHTTRKASYERAKQYKVISFDDSSVGDSDLEYRRISVGLVEDPDIQKAMKRSFSSDDLIEEETIETSSEPDDAFEDEVDTESDSSGPSMSDKVRNDHPIPAPRLKKLAQFQQGQSSKPSEQKDIAAPSSETLREDSEKPGPKPSPRHNITSDTPTKPNVNSDTAKRDIMLIRLDSLNVSEPGNIEFDPLAQNQTIGDSSSSNDLTGLESSQMVAQATKENDKSGHQAGKVSSFVKMVESGLDPTASGTPGKPVMRTDSFYRRERPQTVVHKPHDTKVAARTAFFEKPVSKPVRIDPSNFNSLDNLFGNNRTGSNAATSNRPISMIESTKTIRQFGGAISVHDTIKKIEEHKNFAPHEEDSLLKEWNLDSHFGKMRQEGSGSLDNLLKDLPTSSTSSGLSSPPIPKPLTKTTGSTPGLHHVPGPTMGLQQGVHSSPQHLMNTQPYHTPNRQSAMPSLMGAPQAFSSAYTTNRSSTLPSFGYQSNQSGFHSSQTNNPVSTPQVFQSNTLGSGVYSSQKTQPFSTTKEIPQSSNILQPMTASDVKEDLDPFSDLVSTVKSVVQPEQSKQSQWETFE</sequence>
<dbReference type="InterPro" id="IPR043153">
    <property type="entry name" value="DENN_C"/>
</dbReference>
<keyword evidence="3" id="KW-0968">Cytoplasmic vesicle</keyword>
<evidence type="ECO:0000256" key="3">
    <source>
        <dbReference type="ARBA" id="ARBA00023329"/>
    </source>
</evidence>
<evidence type="ECO:0000256" key="1">
    <source>
        <dbReference type="ARBA" id="ARBA00004132"/>
    </source>
</evidence>
<feature type="compositionally biased region" description="Polar residues" evidence="4">
    <location>
        <begin position="677"/>
        <end position="692"/>
    </location>
</feature>
<dbReference type="PROSITE" id="PS50211">
    <property type="entry name" value="DENN"/>
    <property type="match status" value="1"/>
</dbReference>
<name>A0A8S4NWH1_OWEFU</name>
<dbReference type="SMART" id="SM00799">
    <property type="entry name" value="DENN"/>
    <property type="match status" value="1"/>
</dbReference>
<dbReference type="FunFam" id="3.40.50.11500:FF:000001">
    <property type="entry name" value="Putative DENN domain-containing protein 1A"/>
    <property type="match status" value="1"/>
</dbReference>
<evidence type="ECO:0000313" key="6">
    <source>
        <dbReference type="EMBL" id="CAH1786184.1"/>
    </source>
</evidence>
<dbReference type="InterPro" id="IPR037516">
    <property type="entry name" value="Tripartite_DENN"/>
</dbReference>
<dbReference type="FunFam" id="3.30.450.200:FF:000003">
    <property type="entry name" value="DENN domain containing 1A"/>
    <property type="match status" value="1"/>
</dbReference>
<feature type="region of interest" description="Disordered" evidence="4">
    <location>
        <begin position="1012"/>
        <end position="1069"/>
    </location>
</feature>
<dbReference type="InterPro" id="IPR005112">
    <property type="entry name" value="dDENN_dom"/>
</dbReference>
<dbReference type="GO" id="GO:0006897">
    <property type="term" value="P:endocytosis"/>
    <property type="evidence" value="ECO:0007669"/>
    <property type="project" value="TreeGrafter"/>
</dbReference>
<feature type="region of interest" description="Disordered" evidence="4">
    <location>
        <begin position="906"/>
        <end position="953"/>
    </location>
</feature>
<dbReference type="GO" id="GO:0030136">
    <property type="term" value="C:clathrin-coated vesicle"/>
    <property type="evidence" value="ECO:0007669"/>
    <property type="project" value="UniProtKB-SubCell"/>
</dbReference>
<dbReference type="Proteomes" id="UP000749559">
    <property type="component" value="Unassembled WGS sequence"/>
</dbReference>
<evidence type="ECO:0000259" key="5">
    <source>
        <dbReference type="PROSITE" id="PS50211"/>
    </source>
</evidence>
<dbReference type="GO" id="GO:0005085">
    <property type="term" value="F:guanyl-nucleotide exchange factor activity"/>
    <property type="evidence" value="ECO:0007669"/>
    <property type="project" value="UniProtKB-KW"/>
</dbReference>
<gene>
    <name evidence="6" type="ORF">OFUS_LOCUS12132</name>
</gene>
<keyword evidence="2" id="KW-0344">Guanine-nucleotide releasing factor</keyword>
<evidence type="ECO:0000313" key="7">
    <source>
        <dbReference type="Proteomes" id="UP000749559"/>
    </source>
</evidence>
<dbReference type="EMBL" id="CAIIXF020000006">
    <property type="protein sequence ID" value="CAH1786184.1"/>
    <property type="molecule type" value="Genomic_DNA"/>
</dbReference>
<dbReference type="AlphaFoldDB" id="A0A8S4NWH1"/>
<feature type="compositionally biased region" description="Acidic residues" evidence="4">
    <location>
        <begin position="587"/>
        <end position="612"/>
    </location>
</feature>
<dbReference type="InterPro" id="IPR001194">
    <property type="entry name" value="cDENN_dom"/>
</dbReference>
<dbReference type="GO" id="GO:0032456">
    <property type="term" value="P:endocytic recycling"/>
    <property type="evidence" value="ECO:0007669"/>
    <property type="project" value="TreeGrafter"/>
</dbReference>
<feature type="compositionally biased region" description="Basic and acidic residues" evidence="4">
    <location>
        <begin position="485"/>
        <end position="494"/>
    </location>
</feature>
<comment type="caution">
    <text evidence="6">The sequence shown here is derived from an EMBL/GenBank/DDBJ whole genome shotgun (WGS) entry which is preliminary data.</text>
</comment>
<feature type="region of interest" description="Disordered" evidence="4">
    <location>
        <begin position="709"/>
        <end position="757"/>
    </location>
</feature>
<dbReference type="Gene3D" id="6.10.140.1000">
    <property type="match status" value="1"/>
</dbReference>
<feature type="domain" description="UDENN" evidence="5">
    <location>
        <begin position="13"/>
        <end position="395"/>
    </location>
</feature>
<dbReference type="SMART" id="SM00800">
    <property type="entry name" value="uDENN"/>
    <property type="match status" value="1"/>
</dbReference>
<feature type="compositionally biased region" description="Polar residues" evidence="4">
    <location>
        <begin position="639"/>
        <end position="648"/>
    </location>
</feature>